<keyword evidence="2" id="KW-1185">Reference proteome</keyword>
<comment type="caution">
    <text evidence="1">The sequence shown here is derived from an EMBL/GenBank/DDBJ whole genome shotgun (WGS) entry which is preliminary data.</text>
</comment>
<dbReference type="Proteomes" id="UP000611554">
    <property type="component" value="Unassembled WGS sequence"/>
</dbReference>
<name>A0ABQ2RG18_9ACTN</name>
<protein>
    <recommendedName>
        <fullName evidence="3">FAD-binding domain-containing protein</fullName>
    </recommendedName>
</protein>
<dbReference type="EMBL" id="BMQJ01000027">
    <property type="protein sequence ID" value="GGQ30318.1"/>
    <property type="molecule type" value="Genomic_DNA"/>
</dbReference>
<accession>A0ABQ2RG18</accession>
<dbReference type="RefSeq" id="WP_189250762.1">
    <property type="nucleotide sequence ID" value="NZ_BMQJ01000027.1"/>
</dbReference>
<reference evidence="2" key="1">
    <citation type="journal article" date="2019" name="Int. J. Syst. Evol. Microbiol.">
        <title>The Global Catalogue of Microorganisms (GCM) 10K type strain sequencing project: providing services to taxonomists for standard genome sequencing and annotation.</title>
        <authorList>
            <consortium name="The Broad Institute Genomics Platform"/>
            <consortium name="The Broad Institute Genome Sequencing Center for Infectious Disease"/>
            <person name="Wu L."/>
            <person name="Ma J."/>
        </authorList>
    </citation>
    <scope>NUCLEOTIDE SEQUENCE [LARGE SCALE GENOMIC DNA]</scope>
    <source>
        <strain evidence="2">JCM 3115</strain>
    </source>
</reference>
<evidence type="ECO:0000313" key="2">
    <source>
        <dbReference type="Proteomes" id="UP000611554"/>
    </source>
</evidence>
<sequence>MRRRYERLSRFPEGLLVTGDALCNFNPIYGQGMAVGALDALAMRDCLRAGATALARRYFAAAARAVDPAWRLAAGADLAMREAEGSRPPRVRVLNAYVRRLQRAAAHDPAVAVAFGRVTGLLDPPSALMRPAVLWRALRG</sequence>
<evidence type="ECO:0008006" key="3">
    <source>
        <dbReference type="Google" id="ProtNLM"/>
    </source>
</evidence>
<evidence type="ECO:0000313" key="1">
    <source>
        <dbReference type="EMBL" id="GGQ30318.1"/>
    </source>
</evidence>
<organism evidence="1 2">
    <name type="scientific">Streptosporangium pseudovulgare</name>
    <dbReference type="NCBI Taxonomy" id="35765"/>
    <lineage>
        <taxon>Bacteria</taxon>
        <taxon>Bacillati</taxon>
        <taxon>Actinomycetota</taxon>
        <taxon>Actinomycetes</taxon>
        <taxon>Streptosporangiales</taxon>
        <taxon>Streptosporangiaceae</taxon>
        <taxon>Streptosporangium</taxon>
    </lineage>
</organism>
<proteinExistence type="predicted"/>
<gene>
    <name evidence="1" type="ORF">GCM10010140_70630</name>
</gene>